<keyword evidence="1" id="KW-1133">Transmembrane helix</keyword>
<dbReference type="PANTHER" id="PTHR16777">
    <property type="entry name" value="PROTEIN ECT2"/>
    <property type="match status" value="1"/>
</dbReference>
<protein>
    <submittedName>
        <fullName evidence="2">Uncharacterized protein</fullName>
    </submittedName>
</protein>
<keyword evidence="1" id="KW-0812">Transmembrane</keyword>
<dbReference type="Proteomes" id="UP000078200">
    <property type="component" value="Unassembled WGS sequence"/>
</dbReference>
<dbReference type="GO" id="GO:0005096">
    <property type="term" value="F:GTPase activator activity"/>
    <property type="evidence" value="ECO:0007669"/>
    <property type="project" value="InterPro"/>
</dbReference>
<dbReference type="VEuPathDB" id="VectorBase:GAUT018751"/>
<dbReference type="EnsemblMetazoa" id="GAUT018751-RA">
    <property type="protein sequence ID" value="GAUT018751-PA"/>
    <property type="gene ID" value="GAUT018751"/>
</dbReference>
<dbReference type="InterPro" id="IPR026817">
    <property type="entry name" value="Ect2"/>
</dbReference>
<dbReference type="GO" id="GO:0005085">
    <property type="term" value="F:guanyl-nucleotide exchange factor activity"/>
    <property type="evidence" value="ECO:0007669"/>
    <property type="project" value="InterPro"/>
</dbReference>
<dbReference type="GO" id="GO:0005634">
    <property type="term" value="C:nucleus"/>
    <property type="evidence" value="ECO:0007669"/>
    <property type="project" value="InterPro"/>
</dbReference>
<sequence>MEILKITMEPAQPADITLHYTIIPLLPSYHYYTTTPYITRGGLLKGLTPFLFGFCCYLLLIYLIDSSKRYHGQLGYMPHDKPGFRANTAEFSSKHNLKAFEGQKICFFGFPADEHEHMVEVMESNGGIPVELFERMVKKNWSLNDALPMRSNPTTFARISNS</sequence>
<dbReference type="GO" id="GO:0000281">
    <property type="term" value="P:mitotic cytokinesis"/>
    <property type="evidence" value="ECO:0007669"/>
    <property type="project" value="TreeGrafter"/>
</dbReference>
<dbReference type="InterPro" id="IPR036420">
    <property type="entry name" value="BRCT_dom_sf"/>
</dbReference>
<dbReference type="AlphaFoldDB" id="A0A1A9UX80"/>
<dbReference type="GO" id="GO:0007399">
    <property type="term" value="P:nervous system development"/>
    <property type="evidence" value="ECO:0007669"/>
    <property type="project" value="TreeGrafter"/>
</dbReference>
<feature type="transmembrane region" description="Helical" evidence="1">
    <location>
        <begin position="46"/>
        <end position="64"/>
    </location>
</feature>
<dbReference type="PANTHER" id="PTHR16777:SF2">
    <property type="entry name" value="PROTEIN ECT2"/>
    <property type="match status" value="1"/>
</dbReference>
<dbReference type="SUPFAM" id="SSF52113">
    <property type="entry name" value="BRCT domain"/>
    <property type="match status" value="1"/>
</dbReference>
<evidence type="ECO:0000256" key="1">
    <source>
        <dbReference type="SAM" id="Phobius"/>
    </source>
</evidence>
<dbReference type="GO" id="GO:0005938">
    <property type="term" value="C:cell cortex"/>
    <property type="evidence" value="ECO:0007669"/>
    <property type="project" value="TreeGrafter"/>
</dbReference>
<dbReference type="STRING" id="7395.A0A1A9UX80"/>
<accession>A0A1A9UX80</accession>
<dbReference type="GO" id="GO:2000431">
    <property type="term" value="P:regulation of cytokinesis, actomyosin contractile ring assembly"/>
    <property type="evidence" value="ECO:0007669"/>
    <property type="project" value="InterPro"/>
</dbReference>
<keyword evidence="1" id="KW-0472">Membrane</keyword>
<evidence type="ECO:0000313" key="2">
    <source>
        <dbReference type="EnsemblMetazoa" id="GAUT018751-PA"/>
    </source>
</evidence>
<reference evidence="2" key="1">
    <citation type="submission" date="2020-05" db="UniProtKB">
        <authorList>
            <consortium name="EnsemblMetazoa"/>
        </authorList>
    </citation>
    <scope>IDENTIFICATION</scope>
    <source>
        <strain evidence="2">TTRI</strain>
    </source>
</reference>
<organism evidence="2 3">
    <name type="scientific">Glossina austeni</name>
    <name type="common">Savannah tsetse fly</name>
    <dbReference type="NCBI Taxonomy" id="7395"/>
    <lineage>
        <taxon>Eukaryota</taxon>
        <taxon>Metazoa</taxon>
        <taxon>Ecdysozoa</taxon>
        <taxon>Arthropoda</taxon>
        <taxon>Hexapoda</taxon>
        <taxon>Insecta</taxon>
        <taxon>Pterygota</taxon>
        <taxon>Neoptera</taxon>
        <taxon>Endopterygota</taxon>
        <taxon>Diptera</taxon>
        <taxon>Brachycera</taxon>
        <taxon>Muscomorpha</taxon>
        <taxon>Hippoboscoidea</taxon>
        <taxon>Glossinidae</taxon>
        <taxon>Glossina</taxon>
    </lineage>
</organism>
<evidence type="ECO:0000313" key="3">
    <source>
        <dbReference type="Proteomes" id="UP000078200"/>
    </source>
</evidence>
<proteinExistence type="predicted"/>
<name>A0A1A9UX80_GLOAU</name>
<keyword evidence="3" id="KW-1185">Reference proteome</keyword>